<feature type="compositionally biased region" description="Basic and acidic residues" evidence="1">
    <location>
        <begin position="167"/>
        <end position="177"/>
    </location>
</feature>
<dbReference type="Proteomes" id="UP001345691">
    <property type="component" value="Unassembled WGS sequence"/>
</dbReference>
<feature type="compositionally biased region" description="Low complexity" evidence="1">
    <location>
        <begin position="126"/>
        <end position="138"/>
    </location>
</feature>
<evidence type="ECO:0000313" key="2">
    <source>
        <dbReference type="EMBL" id="KAK5065454.1"/>
    </source>
</evidence>
<organism evidence="2 3">
    <name type="scientific">Exophiala sideris</name>
    <dbReference type="NCBI Taxonomy" id="1016849"/>
    <lineage>
        <taxon>Eukaryota</taxon>
        <taxon>Fungi</taxon>
        <taxon>Dikarya</taxon>
        <taxon>Ascomycota</taxon>
        <taxon>Pezizomycotina</taxon>
        <taxon>Eurotiomycetes</taxon>
        <taxon>Chaetothyriomycetidae</taxon>
        <taxon>Chaetothyriales</taxon>
        <taxon>Herpotrichiellaceae</taxon>
        <taxon>Exophiala</taxon>
    </lineage>
</organism>
<evidence type="ECO:0008006" key="4">
    <source>
        <dbReference type="Google" id="ProtNLM"/>
    </source>
</evidence>
<feature type="compositionally biased region" description="Basic and acidic residues" evidence="1">
    <location>
        <begin position="95"/>
        <end position="122"/>
    </location>
</feature>
<gene>
    <name evidence="2" type="ORF">LTR69_003003</name>
</gene>
<feature type="compositionally biased region" description="Low complexity" evidence="1">
    <location>
        <begin position="145"/>
        <end position="163"/>
    </location>
</feature>
<dbReference type="InterPro" id="IPR021017">
    <property type="entry name" value="Mediator_Med2_fun"/>
</dbReference>
<reference evidence="2 3" key="1">
    <citation type="submission" date="2023-08" db="EMBL/GenBank/DDBJ databases">
        <title>Black Yeasts Isolated from many extreme environments.</title>
        <authorList>
            <person name="Coleine C."/>
            <person name="Stajich J.E."/>
            <person name="Selbmann L."/>
        </authorList>
    </citation>
    <scope>NUCLEOTIDE SEQUENCE [LARGE SCALE GENOMIC DNA]</scope>
    <source>
        <strain evidence="2 3">CCFEE 6328</strain>
    </source>
</reference>
<keyword evidence="3" id="KW-1185">Reference proteome</keyword>
<name>A0ABR0JHJ5_9EURO</name>
<dbReference type="Pfam" id="PF11214">
    <property type="entry name" value="Med2"/>
    <property type="match status" value="1"/>
</dbReference>
<sequence length="396" mass="42786">MATATNKPPYDPVKTVEGMFNGSVTRIAYALKDPLNYAQSTRAVLVETAKKFQDALDDCEIQILDAKWYLEQKLAMNKARREKAREDIAASVKRKRDEEEGVQEKPLEVAKENAPKRVKTAEPEEAAQLQQPQSQQEQQPPPVPVVNSESTSQAPQKPTTKAPAPKPAEKAPAKQEVKPTQAPPSPAPKVPEKPPEKAPAMETNMQVPTFDDFTRATPQDTGNEEFNFVSMFGDGDPSADMMAAAGNDMNMNFDMGIGDSFDAGAANLDLQDSSLNSLLPGLESYANQAGDDNNFNMGMPMPTNTNMNTDNNNMVTGAGGSHAAAAIGANDNSLQEVDYSLPALGPNEFDELLNSSDMNFDGNVEFDDNEMGNMEMDLDFDNGGPFGHSSGLDMVG</sequence>
<feature type="region of interest" description="Disordered" evidence="1">
    <location>
        <begin position="91"/>
        <end position="199"/>
    </location>
</feature>
<dbReference type="EMBL" id="JAVRRF010000005">
    <property type="protein sequence ID" value="KAK5065454.1"/>
    <property type="molecule type" value="Genomic_DNA"/>
</dbReference>
<proteinExistence type="predicted"/>
<protein>
    <recommendedName>
        <fullName evidence="4">Transcription factor CBF/NF-Y/archaeal histone domain-containing protein</fullName>
    </recommendedName>
</protein>
<accession>A0ABR0JHJ5</accession>
<evidence type="ECO:0000313" key="3">
    <source>
        <dbReference type="Proteomes" id="UP001345691"/>
    </source>
</evidence>
<evidence type="ECO:0000256" key="1">
    <source>
        <dbReference type="SAM" id="MobiDB-lite"/>
    </source>
</evidence>
<comment type="caution">
    <text evidence="2">The sequence shown here is derived from an EMBL/GenBank/DDBJ whole genome shotgun (WGS) entry which is preliminary data.</text>
</comment>